<sequence>MTTPSVYNLIFFTNILSSLDELGLTKSDLATRAGISVSFLSDLTTGQGNPSLRIMEQIADALEKPLATLLESTDLDKESLDALAGGHARLSLPPGLERVSAVLTEFQAFQVRQWDADNRSKLSKTKSRRSKT</sequence>
<comment type="caution">
    <text evidence="2">The sequence shown here is derived from an EMBL/GenBank/DDBJ whole genome shotgun (WGS) entry which is preliminary data.</text>
</comment>
<feature type="domain" description="HTH cro/C1-type" evidence="1">
    <location>
        <begin position="21"/>
        <end position="69"/>
    </location>
</feature>
<dbReference type="CDD" id="cd00093">
    <property type="entry name" value="HTH_XRE"/>
    <property type="match status" value="1"/>
</dbReference>
<dbReference type="Proteomes" id="UP000228593">
    <property type="component" value="Unassembled WGS sequence"/>
</dbReference>
<dbReference type="AlphaFoldDB" id="A0A2G8SYJ2"/>
<dbReference type="Gene3D" id="1.10.260.40">
    <property type="entry name" value="lambda repressor-like DNA-binding domains"/>
    <property type="match status" value="1"/>
</dbReference>
<dbReference type="RefSeq" id="WP_099916894.1">
    <property type="nucleotide sequence ID" value="NZ_BMHS01000032.1"/>
</dbReference>
<dbReference type="NCBIfam" id="NF010465">
    <property type="entry name" value="PRK13890.1"/>
    <property type="match status" value="1"/>
</dbReference>
<evidence type="ECO:0000313" key="3">
    <source>
        <dbReference type="Proteomes" id="UP000228593"/>
    </source>
</evidence>
<dbReference type="OrthoDB" id="7477860at2"/>
<gene>
    <name evidence="2" type="ORF">CR103_15650</name>
</gene>
<dbReference type="InterPro" id="IPR001387">
    <property type="entry name" value="Cro/C1-type_HTH"/>
</dbReference>
<dbReference type="SMART" id="SM00530">
    <property type="entry name" value="HTH_XRE"/>
    <property type="match status" value="1"/>
</dbReference>
<protein>
    <submittedName>
        <fullName evidence="2">Transcriptional regulator</fullName>
    </submittedName>
</protein>
<evidence type="ECO:0000313" key="2">
    <source>
        <dbReference type="EMBL" id="PIL38865.1"/>
    </source>
</evidence>
<accession>A0A2G8SYJ2</accession>
<dbReference type="InterPro" id="IPR010982">
    <property type="entry name" value="Lambda_DNA-bd_dom_sf"/>
</dbReference>
<reference evidence="2 3" key="1">
    <citation type="submission" date="2017-10" db="EMBL/GenBank/DDBJ databases">
        <title>Massilia psychrophilum sp. nov., a novel purple-pigmented bacterium isolated from Tianshan glacier, Xinjiang Municipality, China.</title>
        <authorList>
            <person name="Wang H."/>
        </authorList>
    </citation>
    <scope>NUCLEOTIDE SEQUENCE [LARGE SCALE GENOMIC DNA]</scope>
    <source>
        <strain evidence="2 3">JCM 30813</strain>
    </source>
</reference>
<evidence type="ECO:0000259" key="1">
    <source>
        <dbReference type="PROSITE" id="PS50943"/>
    </source>
</evidence>
<keyword evidence="3" id="KW-1185">Reference proteome</keyword>
<dbReference type="PROSITE" id="PS50943">
    <property type="entry name" value="HTH_CROC1"/>
    <property type="match status" value="1"/>
</dbReference>
<organism evidence="2 3">
    <name type="scientific">Massilia psychrophila</name>
    <dbReference type="NCBI Taxonomy" id="1603353"/>
    <lineage>
        <taxon>Bacteria</taxon>
        <taxon>Pseudomonadati</taxon>
        <taxon>Pseudomonadota</taxon>
        <taxon>Betaproteobacteria</taxon>
        <taxon>Burkholderiales</taxon>
        <taxon>Oxalobacteraceae</taxon>
        <taxon>Telluria group</taxon>
        <taxon>Massilia</taxon>
    </lineage>
</organism>
<dbReference type="SUPFAM" id="SSF47413">
    <property type="entry name" value="lambda repressor-like DNA-binding domains"/>
    <property type="match status" value="1"/>
</dbReference>
<dbReference type="Pfam" id="PF01381">
    <property type="entry name" value="HTH_3"/>
    <property type="match status" value="1"/>
</dbReference>
<name>A0A2G8SYJ2_9BURK</name>
<proteinExistence type="predicted"/>
<dbReference type="EMBL" id="PDOB01000027">
    <property type="protein sequence ID" value="PIL38865.1"/>
    <property type="molecule type" value="Genomic_DNA"/>
</dbReference>
<dbReference type="GO" id="GO:0003677">
    <property type="term" value="F:DNA binding"/>
    <property type="evidence" value="ECO:0007669"/>
    <property type="project" value="InterPro"/>
</dbReference>